<comment type="caution">
    <text evidence="2">The sequence shown here is derived from an EMBL/GenBank/DDBJ whole genome shotgun (WGS) entry which is preliminary data.</text>
</comment>
<protein>
    <recommendedName>
        <fullName evidence="4">Outer membrane lipoprotein-sorting protein</fullName>
    </recommendedName>
</protein>
<evidence type="ECO:0000256" key="1">
    <source>
        <dbReference type="SAM" id="SignalP"/>
    </source>
</evidence>
<dbReference type="AlphaFoldDB" id="A0A2S8SVE5"/>
<proteinExistence type="predicted"/>
<dbReference type="RefSeq" id="WP_157947518.1">
    <property type="nucleotide sequence ID" value="NZ_NIGF01000003.1"/>
</dbReference>
<accession>A0A2S8SVE5</accession>
<reference evidence="2 3" key="1">
    <citation type="journal article" date="2018" name="Syst. Appl. Microbiol.">
        <title>Abditibacterium utsteinense sp. nov., the first cultivated member of candidate phylum FBP, isolated from ice-free Antarctic soil samples.</title>
        <authorList>
            <person name="Tahon G."/>
            <person name="Tytgat B."/>
            <person name="Lebbe L."/>
            <person name="Carlier A."/>
            <person name="Willems A."/>
        </authorList>
    </citation>
    <scope>NUCLEOTIDE SEQUENCE [LARGE SCALE GENOMIC DNA]</scope>
    <source>
        <strain evidence="2 3">LMG 29911</strain>
    </source>
</reference>
<dbReference type="InParanoid" id="A0A2S8SVE5"/>
<name>A0A2S8SVE5_9BACT</name>
<gene>
    <name evidence="2" type="ORF">B1R32_10339</name>
</gene>
<dbReference type="Proteomes" id="UP000237684">
    <property type="component" value="Unassembled WGS sequence"/>
</dbReference>
<feature type="chain" id="PRO_5015658583" description="Outer membrane lipoprotein-sorting protein" evidence="1">
    <location>
        <begin position="33"/>
        <end position="238"/>
    </location>
</feature>
<organism evidence="2 3">
    <name type="scientific">Abditibacterium utsteinense</name>
    <dbReference type="NCBI Taxonomy" id="1960156"/>
    <lineage>
        <taxon>Bacteria</taxon>
        <taxon>Pseudomonadati</taxon>
        <taxon>Abditibacteriota</taxon>
        <taxon>Abditibacteriia</taxon>
        <taxon>Abditibacteriales</taxon>
        <taxon>Abditibacteriaceae</taxon>
        <taxon>Abditibacterium</taxon>
    </lineage>
</organism>
<sequence>MNIARSATIFCVITTSSMASSTFFSFPRLALAAPSSAAKMASGNKGNSATLSFDVTARVGASGQYAGPQQTVQAHVLLRGNAARIESSSGGTSSVVLFSPPYIYRLLPQSKAGVRWKVDPKKPSHFADFDPQQLLRDPSKIKVALLRGGAKKIGVATLAGVPVDIYQAQNFGRRGQTAKVWLRRGDSLPLRLEAAGGQIKIVASWRNYARPQLPASLFSAPPGFRVRTMAGNPPFSAL</sequence>
<dbReference type="EMBL" id="NIGF01000003">
    <property type="protein sequence ID" value="PQV64772.1"/>
    <property type="molecule type" value="Genomic_DNA"/>
</dbReference>
<evidence type="ECO:0008006" key="4">
    <source>
        <dbReference type="Google" id="ProtNLM"/>
    </source>
</evidence>
<feature type="signal peptide" evidence="1">
    <location>
        <begin position="1"/>
        <end position="32"/>
    </location>
</feature>
<keyword evidence="3" id="KW-1185">Reference proteome</keyword>
<keyword evidence="1" id="KW-0732">Signal</keyword>
<evidence type="ECO:0000313" key="2">
    <source>
        <dbReference type="EMBL" id="PQV64772.1"/>
    </source>
</evidence>
<evidence type="ECO:0000313" key="3">
    <source>
        <dbReference type="Proteomes" id="UP000237684"/>
    </source>
</evidence>